<name>A0ABV0IIC9_9MICC</name>
<reference evidence="2 3" key="1">
    <citation type="submission" date="2024-05" db="EMBL/GenBank/DDBJ databases">
        <authorList>
            <person name="Yi C."/>
        </authorList>
    </citation>
    <scope>NUCLEOTIDE SEQUENCE [LARGE SCALE GENOMIC DNA]</scope>
    <source>
        <strain evidence="2 3">XS13</strain>
    </source>
</reference>
<dbReference type="Proteomes" id="UP001484097">
    <property type="component" value="Unassembled WGS sequence"/>
</dbReference>
<organism evidence="2 3">
    <name type="scientific">Citricoccus nitrophenolicus</name>
    <dbReference type="NCBI Taxonomy" id="863575"/>
    <lineage>
        <taxon>Bacteria</taxon>
        <taxon>Bacillati</taxon>
        <taxon>Actinomycetota</taxon>
        <taxon>Actinomycetes</taxon>
        <taxon>Micrococcales</taxon>
        <taxon>Micrococcaceae</taxon>
        <taxon>Citricoccus</taxon>
    </lineage>
</organism>
<protein>
    <submittedName>
        <fullName evidence="2">Nuclear transport factor 2 family protein</fullName>
    </submittedName>
</protein>
<feature type="domain" description="DUF4440" evidence="1">
    <location>
        <begin position="11"/>
        <end position="111"/>
    </location>
</feature>
<keyword evidence="3" id="KW-1185">Reference proteome</keyword>
<sequence>MTEPTEQFFLGLETRVWEAQVRGDAAAERELLPADFLGVDQDGFAGLAGHLAQLDDGPITASFELSGARLTRIAADAVLLTYRADSRRPGRTETETVYISSLWVRRDGRWWNTFSQDTPAAPSTAG</sequence>
<gene>
    <name evidence="2" type="ORF">ABDK96_09515</name>
</gene>
<comment type="caution">
    <text evidence="2">The sequence shown here is derived from an EMBL/GenBank/DDBJ whole genome shotgun (WGS) entry which is preliminary data.</text>
</comment>
<dbReference type="InterPro" id="IPR027843">
    <property type="entry name" value="DUF4440"/>
</dbReference>
<evidence type="ECO:0000313" key="3">
    <source>
        <dbReference type="Proteomes" id="UP001484097"/>
    </source>
</evidence>
<dbReference type="InterPro" id="IPR032710">
    <property type="entry name" value="NTF2-like_dom_sf"/>
</dbReference>
<evidence type="ECO:0000259" key="1">
    <source>
        <dbReference type="Pfam" id="PF14534"/>
    </source>
</evidence>
<accession>A0ABV0IIC9</accession>
<dbReference type="SUPFAM" id="SSF54427">
    <property type="entry name" value="NTF2-like"/>
    <property type="match status" value="1"/>
</dbReference>
<dbReference type="Gene3D" id="3.10.450.50">
    <property type="match status" value="1"/>
</dbReference>
<proteinExistence type="predicted"/>
<dbReference type="EMBL" id="JBDXMX010000003">
    <property type="protein sequence ID" value="MEO9247919.1"/>
    <property type="molecule type" value="Genomic_DNA"/>
</dbReference>
<dbReference type="RefSeq" id="WP_347920539.1">
    <property type="nucleotide sequence ID" value="NZ_JBDXMX010000003.1"/>
</dbReference>
<dbReference type="Pfam" id="PF14534">
    <property type="entry name" value="DUF4440"/>
    <property type="match status" value="1"/>
</dbReference>
<evidence type="ECO:0000313" key="2">
    <source>
        <dbReference type="EMBL" id="MEO9247919.1"/>
    </source>
</evidence>